<accession>A0ABS2GJD9</accession>
<evidence type="ECO:0000313" key="3">
    <source>
        <dbReference type="Proteomes" id="UP000724149"/>
    </source>
</evidence>
<organism evidence="2 3">
    <name type="scientific">Hydrogenoanaerobacterium saccharovorans</name>
    <dbReference type="NCBI Taxonomy" id="474960"/>
    <lineage>
        <taxon>Bacteria</taxon>
        <taxon>Bacillati</taxon>
        <taxon>Bacillota</taxon>
        <taxon>Clostridia</taxon>
        <taxon>Eubacteriales</taxon>
        <taxon>Oscillospiraceae</taxon>
        <taxon>Hydrogenoanaerobacterium</taxon>
    </lineage>
</organism>
<dbReference type="Gene3D" id="3.60.15.10">
    <property type="entry name" value="Ribonuclease Z/Hydroxyacylglutathione hydrolase-like"/>
    <property type="match status" value="1"/>
</dbReference>
<dbReference type="InterPro" id="IPR036866">
    <property type="entry name" value="RibonucZ/Hydroxyglut_hydro"/>
</dbReference>
<dbReference type="InterPro" id="IPR035681">
    <property type="entry name" value="ComA-like_MBL"/>
</dbReference>
<dbReference type="PANTHER" id="PTHR30619:SF7">
    <property type="entry name" value="BETA-LACTAMASE DOMAIN PROTEIN"/>
    <property type="match status" value="1"/>
</dbReference>
<dbReference type="SUPFAM" id="SSF56281">
    <property type="entry name" value="Metallo-hydrolase/oxidoreductase"/>
    <property type="match status" value="1"/>
</dbReference>
<reference evidence="2 3" key="1">
    <citation type="journal article" date="2021" name="Sci. Rep.">
        <title>The distribution of antibiotic resistance genes in chicken gut microbiota commensals.</title>
        <authorList>
            <person name="Juricova H."/>
            <person name="Matiasovicova J."/>
            <person name="Kubasova T."/>
            <person name="Cejkova D."/>
            <person name="Rychlik I."/>
        </authorList>
    </citation>
    <scope>NUCLEOTIDE SEQUENCE [LARGE SCALE GENOMIC DNA]</scope>
    <source>
        <strain evidence="2 3">An564</strain>
    </source>
</reference>
<sequence length="321" mass="34071">MAKRKKNKGGLAAALICLFMAAATLLRGGRIDLPAVSDALGEVSDAVSDLSQTPAEPVDGLFEMIALDVGQGDSFLLRTQEQTVLIDTGEAEYADTVVGALKEYGVEQLDLVIATHMHSDHMGGMAEVLEAVPAKTFIMTELPEDLTPTSRVYENLLTALEQSPETEVIPAQPGDRYSLGDGVTLTILGPVADYDDLNLTSVVCRVDAGDRSFLFTGDMEKKAENDLIAAGADLSADVLKVGHHGASTSSTADFLAEVDPVCSVISVGEGNSYGHPTAATLERLNEYGPVYRTDLLGEIRITTDGVSLWVESDNGEPEQLL</sequence>
<dbReference type="CDD" id="cd07731">
    <property type="entry name" value="ComA-like_MBL-fold"/>
    <property type="match status" value="1"/>
</dbReference>
<dbReference type="InterPro" id="IPR001279">
    <property type="entry name" value="Metallo-B-lactamas"/>
</dbReference>
<dbReference type="SMART" id="SM00849">
    <property type="entry name" value="Lactamase_B"/>
    <property type="match status" value="1"/>
</dbReference>
<evidence type="ECO:0000259" key="1">
    <source>
        <dbReference type="SMART" id="SM00849"/>
    </source>
</evidence>
<gene>
    <name evidence="2" type="ORF">H9X81_01865</name>
</gene>
<feature type="domain" description="Metallo-beta-lactamase" evidence="1">
    <location>
        <begin position="71"/>
        <end position="269"/>
    </location>
</feature>
<dbReference type="Proteomes" id="UP000724149">
    <property type="component" value="Unassembled WGS sequence"/>
</dbReference>
<dbReference type="InterPro" id="IPR052159">
    <property type="entry name" value="Competence_DNA_uptake"/>
</dbReference>
<dbReference type="PANTHER" id="PTHR30619">
    <property type="entry name" value="DNA INTERNALIZATION/COMPETENCE PROTEIN COMEC/REC2"/>
    <property type="match status" value="1"/>
</dbReference>
<dbReference type="EMBL" id="JACSNR010000001">
    <property type="protein sequence ID" value="MBM6922442.1"/>
    <property type="molecule type" value="Genomic_DNA"/>
</dbReference>
<dbReference type="RefSeq" id="WP_204719388.1">
    <property type="nucleotide sequence ID" value="NZ_JACSNR010000001.1"/>
</dbReference>
<evidence type="ECO:0000313" key="2">
    <source>
        <dbReference type="EMBL" id="MBM6922442.1"/>
    </source>
</evidence>
<keyword evidence="3" id="KW-1185">Reference proteome</keyword>
<comment type="caution">
    <text evidence="2">The sequence shown here is derived from an EMBL/GenBank/DDBJ whole genome shotgun (WGS) entry which is preliminary data.</text>
</comment>
<name>A0ABS2GJD9_9FIRM</name>
<proteinExistence type="predicted"/>
<dbReference type="Pfam" id="PF00753">
    <property type="entry name" value="Lactamase_B"/>
    <property type="match status" value="1"/>
</dbReference>
<protein>
    <submittedName>
        <fullName evidence="2">MBL fold metallo-hydrolase</fullName>
    </submittedName>
</protein>